<reference evidence="2 3" key="1">
    <citation type="journal article" date="2015" name="Genome Biol. Evol.">
        <title>Comparative Genomics of a Bacterivorous Green Alga Reveals Evolutionary Causalities and Consequences of Phago-Mixotrophic Mode of Nutrition.</title>
        <authorList>
            <person name="Burns J.A."/>
            <person name="Paasch A."/>
            <person name="Narechania A."/>
            <person name="Kim E."/>
        </authorList>
    </citation>
    <scope>NUCLEOTIDE SEQUENCE [LARGE SCALE GENOMIC DNA]</scope>
    <source>
        <strain evidence="2 3">PLY_AMNH</strain>
    </source>
</reference>
<dbReference type="InterPro" id="IPR006342">
    <property type="entry name" value="FkbM_mtfrase"/>
</dbReference>
<dbReference type="SUPFAM" id="SSF53335">
    <property type="entry name" value="S-adenosyl-L-methionine-dependent methyltransferases"/>
    <property type="match status" value="1"/>
</dbReference>
<comment type="caution">
    <text evidence="2">The sequence shown here is derived from an EMBL/GenBank/DDBJ whole genome shotgun (WGS) entry which is preliminary data.</text>
</comment>
<dbReference type="AlphaFoldDB" id="A0AAE0GY95"/>
<sequence length="289" mass="32895">MFWLDDASTEMATVFDIADVCAVPDEPGMYHIKNALGKVLNKWSVQHYDPNELAQFLAVVANQRLAALHGIYEIDATVTPVLLSPISQLGQDLWVLQVLNRRENGFFVDIGAGDGLLISNSYRLERDHKWLGIAVEPSRQFEALKVNRKCCCLQTCISDKVETVTFVEDYLHGEHNHFSGIQKYADCHPQQGKHTSMPTETLAQVLRSQGAPKTIDYLSIDTEGSELIILSVFPFDEYIFRCITVEHNYVEPKRTQLHDLLVRNGYHRIDLSATQWDDWYLHGSVMLET</sequence>
<proteinExistence type="predicted"/>
<dbReference type="InterPro" id="IPR029063">
    <property type="entry name" value="SAM-dependent_MTases_sf"/>
</dbReference>
<keyword evidence="3" id="KW-1185">Reference proteome</keyword>
<dbReference type="InterPro" id="IPR053202">
    <property type="entry name" value="EGF_Rcpt_Signaling_Reg"/>
</dbReference>
<dbReference type="GO" id="GO:0016197">
    <property type="term" value="P:endosomal transport"/>
    <property type="evidence" value="ECO:0007669"/>
    <property type="project" value="TreeGrafter"/>
</dbReference>
<protein>
    <recommendedName>
        <fullName evidence="1">Methyltransferase FkbM domain-containing protein</fullName>
    </recommendedName>
</protein>
<accession>A0AAE0GY95</accession>
<dbReference type="GO" id="GO:0005794">
    <property type="term" value="C:Golgi apparatus"/>
    <property type="evidence" value="ECO:0007669"/>
    <property type="project" value="TreeGrafter"/>
</dbReference>
<feature type="domain" description="Methyltransferase FkbM" evidence="1">
    <location>
        <begin position="109"/>
        <end position="266"/>
    </location>
</feature>
<dbReference type="GO" id="GO:0031902">
    <property type="term" value="C:late endosome membrane"/>
    <property type="evidence" value="ECO:0007669"/>
    <property type="project" value="TreeGrafter"/>
</dbReference>
<gene>
    <name evidence="2" type="ORF">CYMTET_6036</name>
</gene>
<evidence type="ECO:0000313" key="3">
    <source>
        <dbReference type="Proteomes" id="UP001190700"/>
    </source>
</evidence>
<dbReference type="PANTHER" id="PTHR34009:SF2">
    <property type="entry name" value="PROTEIN STAR"/>
    <property type="match status" value="1"/>
</dbReference>
<evidence type="ECO:0000259" key="1">
    <source>
        <dbReference type="Pfam" id="PF05050"/>
    </source>
</evidence>
<evidence type="ECO:0000313" key="2">
    <source>
        <dbReference type="EMBL" id="KAK3286408.1"/>
    </source>
</evidence>
<dbReference type="GO" id="GO:0005789">
    <property type="term" value="C:endoplasmic reticulum membrane"/>
    <property type="evidence" value="ECO:0007669"/>
    <property type="project" value="TreeGrafter"/>
</dbReference>
<name>A0AAE0GY95_9CHLO</name>
<dbReference type="Pfam" id="PF05050">
    <property type="entry name" value="Methyltransf_21"/>
    <property type="match status" value="1"/>
</dbReference>
<organism evidence="2 3">
    <name type="scientific">Cymbomonas tetramitiformis</name>
    <dbReference type="NCBI Taxonomy" id="36881"/>
    <lineage>
        <taxon>Eukaryota</taxon>
        <taxon>Viridiplantae</taxon>
        <taxon>Chlorophyta</taxon>
        <taxon>Pyramimonadophyceae</taxon>
        <taxon>Pyramimonadales</taxon>
        <taxon>Pyramimonadaceae</taxon>
        <taxon>Cymbomonas</taxon>
    </lineage>
</organism>
<dbReference type="Gene3D" id="3.40.50.150">
    <property type="entry name" value="Vaccinia Virus protein VP39"/>
    <property type="match status" value="1"/>
</dbReference>
<dbReference type="GO" id="GO:0006888">
    <property type="term" value="P:endoplasmic reticulum to Golgi vesicle-mediated transport"/>
    <property type="evidence" value="ECO:0007669"/>
    <property type="project" value="TreeGrafter"/>
</dbReference>
<dbReference type="PANTHER" id="PTHR34009">
    <property type="entry name" value="PROTEIN STAR"/>
    <property type="match status" value="1"/>
</dbReference>
<dbReference type="GO" id="GO:0005886">
    <property type="term" value="C:plasma membrane"/>
    <property type="evidence" value="ECO:0007669"/>
    <property type="project" value="TreeGrafter"/>
</dbReference>
<dbReference type="EMBL" id="LGRX02001280">
    <property type="protein sequence ID" value="KAK3286408.1"/>
    <property type="molecule type" value="Genomic_DNA"/>
</dbReference>
<dbReference type="Proteomes" id="UP001190700">
    <property type="component" value="Unassembled WGS sequence"/>
</dbReference>